<reference evidence="5 6" key="1">
    <citation type="submission" date="2019-07" db="EMBL/GenBank/DDBJ databases">
        <authorList>
            <person name="Zhao L.H."/>
        </authorList>
    </citation>
    <scope>NUCLEOTIDE SEQUENCE [LARGE SCALE GENOMIC DNA]</scope>
    <source>
        <strain evidence="5 6">Co35</strain>
    </source>
</reference>
<dbReference type="Pfam" id="PF00005">
    <property type="entry name" value="ABC_tran"/>
    <property type="match status" value="1"/>
</dbReference>
<keyword evidence="2" id="KW-0547">Nucleotide-binding</keyword>
<proteinExistence type="predicted"/>
<dbReference type="PROSITE" id="PS00211">
    <property type="entry name" value="ABC_TRANSPORTER_1"/>
    <property type="match status" value="1"/>
</dbReference>
<dbReference type="Proteomes" id="UP000316988">
    <property type="component" value="Unassembled WGS sequence"/>
</dbReference>
<dbReference type="AlphaFoldDB" id="A0A554S9W0"/>
<evidence type="ECO:0000256" key="1">
    <source>
        <dbReference type="ARBA" id="ARBA00022448"/>
    </source>
</evidence>
<dbReference type="CDD" id="cd03293">
    <property type="entry name" value="ABC_NrtD_SsuB_transporters"/>
    <property type="match status" value="1"/>
</dbReference>
<dbReference type="OrthoDB" id="8773773at2"/>
<dbReference type="InterPro" id="IPR017871">
    <property type="entry name" value="ABC_transporter-like_CS"/>
</dbReference>
<dbReference type="Gene3D" id="3.40.50.300">
    <property type="entry name" value="P-loop containing nucleotide triphosphate hydrolases"/>
    <property type="match status" value="1"/>
</dbReference>
<protein>
    <submittedName>
        <fullName evidence="5">ABC transporter ATP-binding protein</fullName>
    </submittedName>
</protein>
<dbReference type="GO" id="GO:0005524">
    <property type="term" value="F:ATP binding"/>
    <property type="evidence" value="ECO:0007669"/>
    <property type="project" value="UniProtKB-KW"/>
</dbReference>
<accession>A0A554S9W0</accession>
<evidence type="ECO:0000259" key="4">
    <source>
        <dbReference type="PROSITE" id="PS50893"/>
    </source>
</evidence>
<dbReference type="InterPro" id="IPR027417">
    <property type="entry name" value="P-loop_NTPase"/>
</dbReference>
<name>A0A554S9W0_9ACTN</name>
<dbReference type="PROSITE" id="PS50893">
    <property type="entry name" value="ABC_TRANSPORTER_2"/>
    <property type="match status" value="1"/>
</dbReference>
<dbReference type="GO" id="GO:0016887">
    <property type="term" value="F:ATP hydrolysis activity"/>
    <property type="evidence" value="ECO:0007669"/>
    <property type="project" value="InterPro"/>
</dbReference>
<dbReference type="InterPro" id="IPR050166">
    <property type="entry name" value="ABC_transporter_ATP-bind"/>
</dbReference>
<sequence>MHTITLDGVEVEFPKPGDPTTTVHALADLNLQVRDQEFMCLLGPSGCGKSTALNLIAGFTQPTSGSVTVDGATVRRPGPERGVVFQDATIFPWMTVRENVAFGPKVSKGAGGAELKALVDEYIERVGLGAFGDHLPHELSGGMRQRVGLARVLINDPPILLMDEPFGALDAQTRITMQELLLELWEKDRKTVLFVTHDIDEALILSDRVVVMSARPGRIRHTIDVDLPRPRSHELITDPAYVSLRHELFEELRDESHRADQLEGLVGGKAGH</sequence>
<dbReference type="PANTHER" id="PTHR42788">
    <property type="entry name" value="TAURINE IMPORT ATP-BINDING PROTEIN-RELATED"/>
    <property type="match status" value="1"/>
</dbReference>
<keyword evidence="1" id="KW-0813">Transport</keyword>
<dbReference type="RefSeq" id="WP_143913189.1">
    <property type="nucleotide sequence ID" value="NZ_VLNT01000006.1"/>
</dbReference>
<evidence type="ECO:0000256" key="3">
    <source>
        <dbReference type="ARBA" id="ARBA00022840"/>
    </source>
</evidence>
<evidence type="ECO:0000256" key="2">
    <source>
        <dbReference type="ARBA" id="ARBA00022741"/>
    </source>
</evidence>
<dbReference type="SMART" id="SM00382">
    <property type="entry name" value="AAA"/>
    <property type="match status" value="1"/>
</dbReference>
<gene>
    <name evidence="5" type="ORF">FNM00_09435</name>
</gene>
<keyword evidence="6" id="KW-1185">Reference proteome</keyword>
<dbReference type="InterPro" id="IPR003439">
    <property type="entry name" value="ABC_transporter-like_ATP-bd"/>
</dbReference>
<dbReference type="InterPro" id="IPR003593">
    <property type="entry name" value="AAA+_ATPase"/>
</dbReference>
<feature type="domain" description="ABC transporter" evidence="4">
    <location>
        <begin position="4"/>
        <end position="239"/>
    </location>
</feature>
<evidence type="ECO:0000313" key="5">
    <source>
        <dbReference type="EMBL" id="TSD63135.1"/>
    </source>
</evidence>
<evidence type="ECO:0000313" key="6">
    <source>
        <dbReference type="Proteomes" id="UP000316988"/>
    </source>
</evidence>
<dbReference type="SUPFAM" id="SSF52540">
    <property type="entry name" value="P-loop containing nucleoside triphosphate hydrolases"/>
    <property type="match status" value="1"/>
</dbReference>
<comment type="caution">
    <text evidence="5">The sequence shown here is derived from an EMBL/GenBank/DDBJ whole genome shotgun (WGS) entry which is preliminary data.</text>
</comment>
<organism evidence="5 6">
    <name type="scientific">Aeromicrobium piscarium</name>
    <dbReference type="NCBI Taxonomy" id="2590901"/>
    <lineage>
        <taxon>Bacteria</taxon>
        <taxon>Bacillati</taxon>
        <taxon>Actinomycetota</taxon>
        <taxon>Actinomycetes</taxon>
        <taxon>Propionibacteriales</taxon>
        <taxon>Nocardioidaceae</taxon>
        <taxon>Aeromicrobium</taxon>
    </lineage>
</organism>
<dbReference type="PANTHER" id="PTHR42788:SF13">
    <property type="entry name" value="ALIPHATIC SULFONATES IMPORT ATP-BINDING PROTEIN SSUB"/>
    <property type="match status" value="1"/>
</dbReference>
<dbReference type="EMBL" id="VLNT01000006">
    <property type="protein sequence ID" value="TSD63135.1"/>
    <property type="molecule type" value="Genomic_DNA"/>
</dbReference>
<keyword evidence="3 5" id="KW-0067">ATP-binding</keyword>